<dbReference type="EMBL" id="JACHJS010000001">
    <property type="protein sequence ID" value="MBB4966486.1"/>
    <property type="molecule type" value="Genomic_DNA"/>
</dbReference>
<accession>A0A7W7T4P6</accession>
<dbReference type="RefSeq" id="WP_184670505.1">
    <property type="nucleotide sequence ID" value="NZ_BAABAI010000024.1"/>
</dbReference>
<reference evidence="1 2" key="1">
    <citation type="submission" date="2020-08" db="EMBL/GenBank/DDBJ databases">
        <title>Sequencing the genomes of 1000 actinobacteria strains.</title>
        <authorList>
            <person name="Klenk H.-P."/>
        </authorList>
    </citation>
    <scope>NUCLEOTIDE SEQUENCE [LARGE SCALE GENOMIC DNA]</scope>
    <source>
        <strain evidence="1 2">DSM 45084</strain>
    </source>
</reference>
<gene>
    <name evidence="1" type="ORF">F4559_003845</name>
</gene>
<dbReference type="AlphaFoldDB" id="A0A7W7T4P6"/>
<sequence length="236" mass="26720">MSQTRFTMIKVGFTTKVREWWHGRRDGRRGIPAVVEGRPLPHTPHERTLSGRRDEVVDRTFEDFTLLVRPVVADVERCYRRLASLAELLAARKHRLSEQDIPLSVPELDRRGQGEDVLPAETVRTRNRTDQLKRVGPMRAAVEETRSRIAAELELLARLEAEVTAALRAAQSKALQYCAYTDALRGHYWRSLARVHPDREDIAGRWHLVLPRAPWLTEGAYRAALGLGVPGGPQAG</sequence>
<keyword evidence="2" id="KW-1185">Reference proteome</keyword>
<proteinExistence type="predicted"/>
<comment type="caution">
    <text evidence="1">The sequence shown here is derived from an EMBL/GenBank/DDBJ whole genome shotgun (WGS) entry which is preliminary data.</text>
</comment>
<name>A0A7W7T4P6_9PSEU</name>
<evidence type="ECO:0000313" key="2">
    <source>
        <dbReference type="Proteomes" id="UP000542674"/>
    </source>
</evidence>
<protein>
    <submittedName>
        <fullName evidence="1">Uncharacterized protein</fullName>
    </submittedName>
</protein>
<dbReference type="Proteomes" id="UP000542674">
    <property type="component" value="Unassembled WGS sequence"/>
</dbReference>
<organism evidence="1 2">
    <name type="scientific">Saccharothrix violaceirubra</name>
    <dbReference type="NCBI Taxonomy" id="413306"/>
    <lineage>
        <taxon>Bacteria</taxon>
        <taxon>Bacillati</taxon>
        <taxon>Actinomycetota</taxon>
        <taxon>Actinomycetes</taxon>
        <taxon>Pseudonocardiales</taxon>
        <taxon>Pseudonocardiaceae</taxon>
        <taxon>Saccharothrix</taxon>
    </lineage>
</organism>
<evidence type="ECO:0000313" key="1">
    <source>
        <dbReference type="EMBL" id="MBB4966486.1"/>
    </source>
</evidence>